<dbReference type="Proteomes" id="UP000282574">
    <property type="component" value="Unassembled WGS sequence"/>
</dbReference>
<comment type="caution">
    <text evidence="7">The sequence shown here is derived from an EMBL/GenBank/DDBJ whole genome shotgun (WGS) entry which is preliminary data.</text>
</comment>
<name>A0AB37ULG8_9CYAN</name>
<dbReference type="InterPro" id="IPR050932">
    <property type="entry name" value="TM2D1-3-like"/>
</dbReference>
<proteinExistence type="predicted"/>
<keyword evidence="3 5" id="KW-1133">Transmembrane helix</keyword>
<evidence type="ECO:0000256" key="3">
    <source>
        <dbReference type="ARBA" id="ARBA00022989"/>
    </source>
</evidence>
<dbReference type="PANTHER" id="PTHR21016:SF25">
    <property type="entry name" value="TM2 DOMAIN-CONTAINING PROTEIN DDB_G0277895-RELATED"/>
    <property type="match status" value="1"/>
</dbReference>
<dbReference type="PANTHER" id="PTHR21016">
    <property type="entry name" value="BETA-AMYLOID BINDING PROTEIN-RELATED"/>
    <property type="match status" value="1"/>
</dbReference>
<organism evidence="7 8">
    <name type="scientific">Chroococcidiopsis cubana SAG 39.79</name>
    <dbReference type="NCBI Taxonomy" id="388085"/>
    <lineage>
        <taxon>Bacteria</taxon>
        <taxon>Bacillati</taxon>
        <taxon>Cyanobacteriota</taxon>
        <taxon>Cyanophyceae</taxon>
        <taxon>Chroococcidiopsidales</taxon>
        <taxon>Chroococcidiopsidaceae</taxon>
        <taxon>Chroococcidiopsis</taxon>
    </lineage>
</organism>
<accession>A0AB37ULG8</accession>
<gene>
    <name evidence="7" type="ORF">DSM107010_24860</name>
</gene>
<dbReference type="Pfam" id="PF05154">
    <property type="entry name" value="TM2"/>
    <property type="match status" value="1"/>
</dbReference>
<reference evidence="7 8" key="1">
    <citation type="journal article" date="2019" name="Genome Biol. Evol.">
        <title>Day and night: Metabolic profiles and evolutionary relationships of six axenic non-marine cyanobacteria.</title>
        <authorList>
            <person name="Will S.E."/>
            <person name="Henke P."/>
            <person name="Boedeker C."/>
            <person name="Huang S."/>
            <person name="Brinkmann H."/>
            <person name="Rohde M."/>
            <person name="Jarek M."/>
            <person name="Friedl T."/>
            <person name="Seufert S."/>
            <person name="Schumacher M."/>
            <person name="Overmann J."/>
            <person name="Neumann-Schaal M."/>
            <person name="Petersen J."/>
        </authorList>
    </citation>
    <scope>NUCLEOTIDE SEQUENCE [LARGE SCALE GENOMIC DNA]</scope>
    <source>
        <strain evidence="7 8">SAG 39.79</strain>
    </source>
</reference>
<feature type="transmembrane region" description="Helical" evidence="5">
    <location>
        <begin position="30"/>
        <end position="53"/>
    </location>
</feature>
<evidence type="ECO:0000256" key="2">
    <source>
        <dbReference type="ARBA" id="ARBA00022692"/>
    </source>
</evidence>
<dbReference type="EMBL" id="RSCK01000016">
    <property type="protein sequence ID" value="RUT12272.1"/>
    <property type="molecule type" value="Genomic_DNA"/>
</dbReference>
<comment type="subcellular location">
    <subcellularLocation>
        <location evidence="1">Membrane</location>
        <topology evidence="1">Multi-pass membrane protein</topology>
    </subcellularLocation>
</comment>
<protein>
    <recommendedName>
        <fullName evidence="6">TM2 domain-containing protein</fullName>
    </recommendedName>
</protein>
<keyword evidence="2 5" id="KW-0812">Transmembrane</keyword>
<evidence type="ECO:0000256" key="1">
    <source>
        <dbReference type="ARBA" id="ARBA00004141"/>
    </source>
</evidence>
<keyword evidence="8" id="KW-1185">Reference proteome</keyword>
<dbReference type="GO" id="GO:0016020">
    <property type="term" value="C:membrane"/>
    <property type="evidence" value="ECO:0007669"/>
    <property type="project" value="UniProtKB-SubCell"/>
</dbReference>
<evidence type="ECO:0000256" key="5">
    <source>
        <dbReference type="SAM" id="Phobius"/>
    </source>
</evidence>
<feature type="domain" description="TM2" evidence="6">
    <location>
        <begin position="8"/>
        <end position="51"/>
    </location>
</feature>
<evidence type="ECO:0000313" key="8">
    <source>
        <dbReference type="Proteomes" id="UP000282574"/>
    </source>
</evidence>
<keyword evidence="4 5" id="KW-0472">Membrane</keyword>
<evidence type="ECO:0000313" key="7">
    <source>
        <dbReference type="EMBL" id="RUT12272.1"/>
    </source>
</evidence>
<dbReference type="InterPro" id="IPR007829">
    <property type="entry name" value="TM2"/>
</dbReference>
<dbReference type="RefSeq" id="WP_127023082.1">
    <property type="nucleotide sequence ID" value="NZ_RSCK01000016.1"/>
</dbReference>
<sequence length="159" mass="17146">MNKTSSSYILWLGCLLQVYGLHRFYNGKIATGLLWLFTFGLFGVGQLIDLFLIPDMVDDYNAKLRAKMGLSAAGVPLSDAVVATQTIQVNPKEQLMVKLLKAAAAHGGKLSVTQGVMDTGATFAQVETTLKEMVKSGYVGVDNHPATGVVVYKFLELSS</sequence>
<evidence type="ECO:0000259" key="6">
    <source>
        <dbReference type="Pfam" id="PF05154"/>
    </source>
</evidence>
<dbReference type="AlphaFoldDB" id="A0AB37ULG8"/>
<evidence type="ECO:0000256" key="4">
    <source>
        <dbReference type="ARBA" id="ARBA00023136"/>
    </source>
</evidence>